<evidence type="ECO:0000313" key="1">
    <source>
        <dbReference type="EMBL" id="QFQ01483.1"/>
    </source>
</evidence>
<dbReference type="OrthoDB" id="7842280at2"/>
<keyword evidence="2" id="KW-1185">Reference proteome</keyword>
<reference evidence="2" key="1">
    <citation type="submission" date="2019-10" db="EMBL/GenBank/DDBJ databases">
        <title>Complete genome sequence of Corynebacterium urogenitalis DSM 108747, isolated from the genital tract of a cow.</title>
        <authorList>
            <person name="Ruckert C."/>
            <person name="Ballas P."/>
            <person name="Wagener K."/>
            <person name="Drillich M."/>
            <person name="Kaempfer P."/>
            <person name="Busse H.-J."/>
            <person name="Ehling-Schulz M."/>
        </authorList>
    </citation>
    <scope>NUCLEOTIDE SEQUENCE [LARGE SCALE GENOMIC DNA]</scope>
    <source>
        <strain evidence="2">LMM 1652</strain>
    </source>
</reference>
<dbReference type="InterPro" id="IPR011009">
    <property type="entry name" value="Kinase-like_dom_sf"/>
</dbReference>
<dbReference type="EMBL" id="CP045032">
    <property type="protein sequence ID" value="QFQ01483.1"/>
    <property type="molecule type" value="Genomic_DNA"/>
</dbReference>
<sequence>MSPIDTLYSLPGIRRGWPAKNGAIIFEQVDDNGHIRAGHIDTHGDIHLLPYATDPKLPLLDPEQLAETQAELLVHRYRKRAVIHHGEAITKYVRPGKAATIAQRATQVRSICRPLGLGAAQVSDQTDSSVTYSLLPGRTLHTLGDRGKPGWETFLQLWGGFMGAQGGVEIQEVYGADREAATLAHWITTVERYGAHPRIGELKDAAGTVAGELWKTPDKHVLLHRDLHDKQLLWDGATLSVLDVDTAAWGEGALDLGNLLAHVHLRRIQGIYSGQFAAELDAKLRAFADQHEISARRLNAYARGTAVRLACLYAFRPTSEDWLEEWTDLALGGGELGALGEQ</sequence>
<dbReference type="RefSeq" id="WP_151901986.1">
    <property type="nucleotide sequence ID" value="NZ_CP045032.1"/>
</dbReference>
<gene>
    <name evidence="1" type="ORF">CUROG_00385</name>
</gene>
<dbReference type="Gene3D" id="3.90.1200.10">
    <property type="match status" value="1"/>
</dbReference>
<keyword evidence="1" id="KW-0808">Transferase</keyword>
<dbReference type="Proteomes" id="UP000326711">
    <property type="component" value="Chromosome"/>
</dbReference>
<name>A0A5J6Z745_9CORY</name>
<dbReference type="KEGG" id="cuo:CUROG_00385"/>
<organism evidence="1 2">
    <name type="scientific">Corynebacterium urogenitale</name>
    <dbReference type="NCBI Taxonomy" id="2487892"/>
    <lineage>
        <taxon>Bacteria</taxon>
        <taxon>Bacillati</taxon>
        <taxon>Actinomycetota</taxon>
        <taxon>Actinomycetes</taxon>
        <taxon>Mycobacteriales</taxon>
        <taxon>Corynebacteriaceae</taxon>
        <taxon>Corynebacterium</taxon>
    </lineage>
</organism>
<protein>
    <submittedName>
        <fullName evidence="1">Phosphotransferase enzyme family protein</fullName>
    </submittedName>
</protein>
<evidence type="ECO:0000313" key="2">
    <source>
        <dbReference type="Proteomes" id="UP000326711"/>
    </source>
</evidence>
<dbReference type="SUPFAM" id="SSF56112">
    <property type="entry name" value="Protein kinase-like (PK-like)"/>
    <property type="match status" value="1"/>
</dbReference>
<proteinExistence type="predicted"/>
<accession>A0A5J6Z745</accession>
<dbReference type="AlphaFoldDB" id="A0A5J6Z745"/>
<dbReference type="GO" id="GO:0016740">
    <property type="term" value="F:transferase activity"/>
    <property type="evidence" value="ECO:0007669"/>
    <property type="project" value="UniProtKB-KW"/>
</dbReference>